<feature type="region of interest" description="N-terminal hotdog fold" evidence="5">
    <location>
        <begin position="4261"/>
        <end position="4386"/>
    </location>
</feature>
<evidence type="ECO:0000259" key="8">
    <source>
        <dbReference type="PROSITE" id="PS52004"/>
    </source>
</evidence>
<dbReference type="GO" id="GO:0004312">
    <property type="term" value="F:fatty acid synthase activity"/>
    <property type="evidence" value="ECO:0007669"/>
    <property type="project" value="TreeGrafter"/>
</dbReference>
<feature type="domain" description="Ketosynthase family 3 (KS3)" evidence="8">
    <location>
        <begin position="33"/>
        <end position="457"/>
    </location>
</feature>
<sequence>MNSSAASPTLREALTRALKELQRLQTSHSDLRSGPIAIVSMACRLPGGVATPEDYWRLLEEGRDAIEAFPARWDAPSIYDPDPEAVGKSYVREGGFLRDIDLFDADFFGISPREAQAMDPQQRLVLETAWEALERAGVRPSALSESATGVYLGSMGSDYGALYGSDLAALDGYRGTGSAASVLSGRVAYVLGLQGPAITVDTACSSSLVSLHLACTALRQGECDLALTGGVMVMTTPAGFVEFSRLKALARDGRCKSFSARADGVIWSEGCGMLVLKRLSDARRDGDRVLAVIRASAVNQDGRSQGLTAPNGPAQQRVIQQALSSCRLSPEDIDAVEAHGTGTNLGDPIEAGALAEVFGPGRKAERPLYLGSSKSNLGHAGPAAGVAGVIKMVLSMQHEVLPRTLHAEQPSPHIGWEGSGLSLLQEARPWRRNGRARRAGVSSFGISGTNAHVILEEAPVEAAREPVEAVREPVAAEGVAMSLLLSGRDEASVAAQAERWAKWLEEHAEVQWSDVVRTAALHRTHFASRASVLAASVSEAEEALRALSQGRGHRAVSAGTARARGKVVFVFPGQGSQWPGMGRALLEQSAAFAEAVQACDEALRPWTGWSVLSVLRGEAGEAGEEQPSLERVDVVQPALFAMCVGLAAAWRSLGLEPAAVVGHSQGEVSAAVVCGALSLAEGARVVALRSQAVRQRSGMGAMMLVERPVSEVQEHIAPYGEALAIAAVNTSSSTVVSGDVEAVDGLMVELTAEGVFCRKVNVDYASHSAHMDALLPELGAKLSSLRPKATQLPFYSTVTGEVSRGEALDGEYWCRNLRQTVRLDRALSKLLEDGHGVFVEVSAHPVLAMPLTTACAEAQGVVVGSLQRDEGGLSQLYRTLGQLHVQGHEVDWTRVLPGHGGRVVELPTYAFQRQRYWLDISKARSDVSSAGLKAAAHPLLGAATRLADGEGHLFTGRLSLAEHAWLRDHELFGQVVLPGTGMLELVLAAGRAVGSRSLSELTLAEPLVLAEGAARLQVMIGAPDAAGRREVGLYSQPEQAPEDAPWVQHATGVLTDEPPGIPDELDELSTWPVPGAEEVDLSGLYERLRERGLHYGPAFQGLVELSRQGTTYFGRVVLPGTEKDRAEAYGVHPALMDAALHTMVAAFSESPGANEVLVPFAWSDVALHATGASELRVRVELQDGGAHQDTASLQVADSTGQAVASIGALHLRRATAEQLRTAVHAGGQHMYQVSFQPVELAAAPLEAGSLVVLGAAEGRGRLAEALRAEAIADLDALVARLEQGASAPARVAVDTTALGQSQSGVASLSHEATRQALSLLQAWLSEPRLDAVELVWVTRGAVGAAPDDAVQDLARAPLWGLVRAARSEHPERGLRLIDVGTEPVDAGLLARALATAAEPELALRGGAALAARLVRAQAAAEELTRGARGLDPAGTVLVTGGTGELGQIVATHLVRAHGVRHLVLTSRRGLEAPGARELVQSLEDLGAETVTVAACDVSKREEVARVLAGIDAARPLSAVLHLAGVLDDGVLTAQTAERLSRVLAPKVDGALHLHELTRELDLAAFVLFSSAAGTLGAAGQSNYAAANTFLDALAAHRRGGGLAATSLAWGFWTQAGVGMTAHLGEAELSRMRRNGFVPMPVEEGLALLDAALSRPEASLVPVHLDLAQLQRGLESSGELPALFRALLRPSLRKASSATRRDASALRERLSALPEAERLNALVELVRGEVAAVTGLQRGEAVAADQVLKELGLDSLMAVALRNRLTSRTETSLPATLVFDYPTPRAIAELLLKQAFSGLQVKEARARVRRRAGKDEPIAIVSMACRLPGGVATPDDYWRLLAEGKDAIEGLPARWDGFEVYDPDPEAAGKSYAREGGFVRDIDLFDANFFGISPREAQSMDPQHRLVLETAWEALERAGVRPSALSGSATGVYLGSMGSDYGALHTVDLKELDGYRGIGSAASILSGRVAYALGLQGPAMTVDTACSSSLVSLHLACTALRQGECDLALAGGVTVMSTPALFVEFSRLKGMSRDGRCKSFSAQADGAGWAEGCGMLLLKRLSDAQRDGDRVLGVIRGSAVNQDGRSQGLTAPNGPAQQRVIRQALSSCGLSPEDIDAVEAHGTGTSLGDPIEAGALAEVFGPERSPERPLYLGSSKSNLGHAQAAAGVAGVIKMVLSMQHEVLPKTLHAEQPSPHIAWEGSGLSLLQEARPWRRNGRVRRAGVSSFGISGTNAHIILEEAPAEARREPVEAEAAPALLPLVLSGRDEAAVNAQAGRWAKWLEEHGEVGWSDVVRTAALHRTHFESRASVLAASAAGAVEGLRALSSGRPDAAVVSGTAKRGGKLAVLFTGQGSQRLGMGKRLYEVYPVFRAAFDEVCEALDAHLARGLREVVFGAAGSEEGALLERTEYTQPGLFAVEVALYRQWESWGLKPAALLGHSIGELSAAHVAGVLSLADAAKLVCARGRLMQGCEAGGAMVSVEASEPEVQRALSEVGAQGRLSIAGLNAPMQTVLSGDEAAVLAVARRLEAQGRRTRRLRVSHAFHSAHMDGMLEEFGKVARECTYARPRLAVVSGVTGELGGEEALMSAEYWVRQVREAVRFLDGMRTLAAAGVSTYVECGPDGVLCALGAGCLPEGAEATFVTSLRREQEEERALATAVATVHVQGHEVDWAQVLSGRGGRPVELPTYAFQRQRYWLEAPKSAATEVNVSSAEQALWNAALEGEGDGVAELLELPDDVRASVGPLLPYLAAWRQRKQAEAAAASWLYEEAWQNHPRRVTGSPDARGTWLVVSPPLAGELAEVVRGALGAAGAEVIVHIAAVERAQLAAWLREQARLRKEEGELRGVIALTASGEEGALEQGQAPRSLYQTLAVVQALGDAGIGARLWLLTQGAVSTEPSEAVVHPLQALTWGLGRALGLEHPERWGGLLDVPAELDAGVMQHVLTTLVSDDNEDQVAVRRGGRLVRRIVRVRGEGDGEGWKPRGTVLITGGVGGLGGHLARWLAGRGAEHLVLASRRGASAPGASELRDELVARGIRVTLAACDVSERAQLAALLAELEQDEAPLRAVAHLAGIGRRVPLRELEPEQLEQELAAKVKGAWHLHQLLGKRELDAFVLYGSIAGLWGSGAQAGYGAANAGLDALARYRRARGQAATVLHWGPWAGEGMVTSELESQLRIRGVAVMSPDKALAGLEMALRLGRTSVAIADVDWSRFAPSFSAARPRPLLDGIEEARRAQESRGPQPAAGGTALRDTLLGLSEAERRERVRQLVASETAAVLGMTDPSRLDPDRGFLDLGLDSLMAVELSKRLQKRTGMTVPSTLSFDHPTQSEVARWLLEQLTPQPRPEPAVREVSREEGWSTPIAIVGVGLRMPGGASDLESFWQVLVEGRDTLRPIPAQRFDVEALYDPDPDAKGKTYVRNASLLDDVASFDPGFFGISPREAEPMDPQHRLLLETAWSALEDAGVRPEHLKGSDTGVFVGVAPSEYASYRGKSANEDAYALTGTALSFAAGRVAYHLGLQGPAVSTDTACSSSLVALHLACDALRRGDCEVALAAGVQVLANPAGFVLLSRTRALSPDGRCKAFSQAADGYGRGEGVGVLVLMRLSEAQQQGKRVLGVVRGTAVNQDGASSGITAPNGTAQQKVVRAALRNAGLEPASIDVVECHGTGTSLGDPIEVQALGAVYGQGRDMARPLQLGAVKSNIGHLESAAGIAGVCKILAAFRYESLPATLHSTPRNPRIPWENLPVQVVDRLTPWPRRAEGPPRRAGVSSFGISGTNAHIILEEAPAEARREPVEAEAAPALLPLVLSGRDEAAVNAQAGRWAKWLEEHGEVGWSDVVRTAALHRTHFESRASVLAASAAGAVEGLRALSSGRPDAAVVSGTAKRGGKLAVLFTGQGSQRLGMGKRLYEVYPVFRAAFDEVCEALDAHLDRGLREVVFAAAGSEEGALLERTEYTQPGLFALEVTLYRQWESWGLKPAALLGHSIGELSAAHVAGVLSLADAAKLVCARGRLMQGCEAGGAMVSVEASEPEVQRALSEVGAPGGLSIAGLNAPMQTVLSGDEAAVLAVARRLEAQGRRTRRLRVSHAFHSAHMDGMLEEFGKVARECTYARPQLAVVSGVTGELGGEEALMSAEYWVRQVREAVRFLDGMRTLAAAGVSTYVECGPDGVLCALGAGCLPEGAEATFVTSLRREQEEERALATAVATVHVQGHEVDWAQVLSGRGGGVVELPTYAFQRQRYWLEAPKARTDVGSAGLRESGHPLLGAATKLADGDGHLFTGRLSLGEQPWLRDHAVFGEVVFPGTGMLDLALAAGRAVGSGALSELTISEPLMLAEDVAVRLQLSVGAPDAAGRRAFGLYSQPEHGPGDAPWVQHATGVLTDETLATSSELDELTTWPVPGAEAVDLSGFYERLHERGLRYGPAFQGLVELSRRDATFFGRVVLPTDATDSAEDYGVHPALMDAALHTMVAAFAEVSAPDDVLLPFSWSDVALHATGASELRVRLELAGGRDSAQAAASLRVTDAAGQPVVSVGALHLRRATAEQLRAATHAEAQHLYRVDFQLVSLVEAGSKVDSLVVLRAPEGRGRLGEALGVEAIAGLDALLARIEQGTRLPERVLVDMAAGSSQRSDMVVSSHEATGQALSLLQAWLSEPRLEGVELVWVTRDAVSAAPGDGVQDLAHAPLWGLVRTARSEHPERRLRLIDVGTEPLDGGLLARALATATEPELALRGGAALAARLVRVPAAAEGLTPARGLDPTGTVLVTGGTGELGQAVAEHLVRAHGVRHLVLTSRRGLEAPGAPGFVQALEKLGAETVTVAACDVSKREEVARVLAGIEAAHPLTAVLHLAGVLDDGVITAQTLERLSRVLAPKVNGALHLHELTEDLDLSAFVLFSSMSGTLGTAGQSNYAAANSFLDALAAHRRSRGRAATSLAWGFWAQAGVGMTAHLGEAERSRIQRAGLVPIRVEEGLSLLDAALLRPEASLVPAHLDLAQMQRGLEASGELPALLRALLRPGLRKASSATRKEASALRERLSELPEAERLSSLVELVRAEVAAVLGLPRSEAVAVDQVLKDLGLDSLMAVELRSRLSARAEIPLPATLVFDYPTPRAVAELLLRQAFSKQQVTAARARRRTKEDEAIAIVSMACRLPGGVATPEDYWRLLAEGKDAIERFPSRYDAFSVYDPDPEAVGKSYVREGGFLRDIDVFDAGFFGISPREAQAMDPQQRLVLETAWEALERAGVRPSMLSESATGVYLGWMGSDYGALLGGDLAALDGYQGTGSAASVLSGRVAYVLGLQGPAITVDTACSSSLVSLHLACTALRQGECDLALTGGVMVMTTPAGFVEFSRARGLARDGRCKSFSAQADGVIWSEGCGMLLLKRLSDARRDGDRVLGVIRGSAVNQDGRSQGLTAPNGPAQQRVIRQALSSCGLSPEDIDAVEAHGTGTSLGDPIEAGALAEVFGPERSPERPLYLGSSKSNLGHAQAAAGVAGVIKMVLALQHEVLPKTLHAEQPSPHIAWEGSGLSLLQEARPWRRNGRVRRAGVSSFGISGTNAHIILEEAPAEARREPVEAEAAPALLPLVLSGRDEAAVNAQAGRWAKWLEEHGEVGWSDVARTAALHRTHFESRASMLAASVSEAVEVLRALSEGRGHRAVSVGKARERGKVVFVFPGQGSQWPGMGRALLEQSAAFAEAVQACDEALRPWTGWSVLSVLRGEAGEAGEEQPSLERVDVVQPALFAMCVGLAAAWRSLGLEPAAVVGHSQGEVSAAVVCGALSVAEGARVVALRSQAVRQRSGMGAMMLVERPVSEVQEHIAPYGEALAIAAVNTSSSTVVSGDVEAVDGLMVELTAEGVFCRKVNVDYASHSAHMDALLPELGAKLSSLRPKATQLPFYSTVTGEVSRGEALDGEYWCRNLRQTVRLDRALSKLLEDGHGVFVEVSAHPVLAMPLTTACAEAQGVVVGSLQRDEGGLSQLYRTLGQLHVQGHEVDWARVLSGHGGRAVELPTYAFQRQRYWLDISKARSDVSSAGLKAAAHPLLGAATKLAEGDGHLFTGRLSLGEHAWLRDHEVFGNVVFPGAGMLELALAAGRAVGSGALSEMVLAEPLVLAEDVAVRLQLSVGAPGAAGRREFGLYSQLEQGPEDAPWVQHATGVLTDEPRGIPGELDELATWPVPGAEEVDLSGFYERLRERGLHYGPAFQGLVELWRRGAAYYGRVALPKAAGDSAEDYGVHPALMDAALHTMVAAFSEMEEQGAVLLPFSWSDVVLYAVGASELRVRMELREQGAQKEVTSLHVADPTGQLVASVGALHLRRATAEQMRTAIHAGVQHLYRVDFQSAELTASVAETGSLAVLGAPEGGGRLAEALGAEVVAGLHSLVALIEQGARRPVRVLVDATAANADRSTVAASHEAAREALSLLQAWLSEPRLEGVELVWVTRDAVSAGPGDGVQDLAHAPLWGLVRTARSEHPERGLRLIDVGTEPVDGELLARALATATEPELALRGGAALAARLVRVPAAAETLTPVRGLDPTGTVLVTGGTGELGQAVAEHLVRAHGVRHLVLTSRRGLEAPGARELVQSLEKLGAETVTVAACDVSKREEVAQVLAGIAAAHPLTAVLHLAGVLDDGVLSSQTPERISRVFAPKVDGALHLHELTRELDLSAFVLFSSAAGTLGTSGQSNYAAANSFLDALAAHRRSRGLAATSLAWGFWAQAGVGMTAHLGEAELSRMRRSGVVPMSVREGLSLLDTALLRSEATLVPLHLDVAQLQRGLEASGALPALFRSLLRPGLRKASSATKKEASALRERLSELPEAERLSSLVELVRAEVAAVIGLPRSEGVEADQVLKDLGLDSLMAVALRNRLTSRTETSLPATLVFDYPTPRAIARLLDSRLLSALSPQEDGPPADPDGMLKWVLKRVSASQMQQAGVLQRLLQLAEPKLPRTNDGHHENGSRQEEEDVPLPLTMQDIDSKLDAILGGE</sequence>
<dbReference type="InterPro" id="IPR001227">
    <property type="entry name" value="Ac_transferase_dom_sf"/>
</dbReference>
<reference evidence="10 11" key="1">
    <citation type="submission" date="2015-09" db="EMBL/GenBank/DDBJ databases">
        <title>Sorangium comparison.</title>
        <authorList>
            <person name="Zaburannyi N."/>
            <person name="Bunk B."/>
            <person name="Overmann J."/>
            <person name="Mueller R."/>
        </authorList>
    </citation>
    <scope>NUCLEOTIDE SEQUENCE [LARGE SCALE GENOMIC DNA]</scope>
    <source>
        <strain evidence="10 11">So ce836</strain>
    </source>
</reference>
<dbReference type="InterPro" id="IPR057326">
    <property type="entry name" value="KR_dom"/>
</dbReference>
<feature type="domain" description="Carrier" evidence="7">
    <location>
        <begin position="6817"/>
        <end position="6892"/>
    </location>
</feature>
<dbReference type="InterPro" id="IPR055123">
    <property type="entry name" value="SpnB-like_Rossmann"/>
</dbReference>
<dbReference type="Proteomes" id="UP000295497">
    <property type="component" value="Chromosome"/>
</dbReference>
<dbReference type="CDD" id="cd00833">
    <property type="entry name" value="PKS"/>
    <property type="match status" value="4"/>
</dbReference>
<evidence type="ECO:0000256" key="2">
    <source>
        <dbReference type="ARBA" id="ARBA00022553"/>
    </source>
</evidence>
<feature type="active site" description="Proton acceptor; for dehydratase activity" evidence="5">
    <location>
        <position position="4293"/>
    </location>
</feature>
<dbReference type="SMART" id="SM01294">
    <property type="entry name" value="PKS_PP_betabranch"/>
    <property type="match status" value="4"/>
</dbReference>
<dbReference type="GO" id="GO:0004315">
    <property type="term" value="F:3-oxoacyl-[acyl-carrier-protein] synthase activity"/>
    <property type="evidence" value="ECO:0007669"/>
    <property type="project" value="InterPro"/>
</dbReference>
<evidence type="ECO:0000256" key="5">
    <source>
        <dbReference type="PROSITE-ProRule" id="PRU01363"/>
    </source>
</evidence>
<dbReference type="PROSITE" id="PS00012">
    <property type="entry name" value="PHOSPHOPANTETHEINE"/>
    <property type="match status" value="4"/>
</dbReference>
<evidence type="ECO:0000256" key="3">
    <source>
        <dbReference type="ARBA" id="ARBA00022679"/>
    </source>
</evidence>
<feature type="domain" description="Carrier" evidence="7">
    <location>
        <begin position="3263"/>
        <end position="3338"/>
    </location>
</feature>
<protein>
    <submittedName>
        <fullName evidence="10">Beta-ketoacyl synthase</fullName>
    </submittedName>
</protein>
<dbReference type="SUPFAM" id="SSF47336">
    <property type="entry name" value="ACP-like"/>
    <property type="match status" value="4"/>
</dbReference>
<dbReference type="Pfam" id="PF02801">
    <property type="entry name" value="Ketoacyl-synt_C"/>
    <property type="match status" value="4"/>
</dbReference>
<dbReference type="InterPro" id="IPR020841">
    <property type="entry name" value="PKS_Beta-ketoAc_synthase_dom"/>
</dbReference>
<dbReference type="Pfam" id="PF16197">
    <property type="entry name" value="KAsynt_C_assoc"/>
    <property type="match status" value="4"/>
</dbReference>
<dbReference type="PANTHER" id="PTHR43775:SF51">
    <property type="entry name" value="INACTIVE PHENOLPHTHIOCEROL SYNTHESIS POLYKETIDE SYNTHASE TYPE I PKS1-RELATED"/>
    <property type="match status" value="1"/>
</dbReference>
<dbReference type="PROSITE" id="PS50075">
    <property type="entry name" value="CARRIER"/>
    <property type="match status" value="4"/>
</dbReference>
<dbReference type="Gene3D" id="3.40.50.720">
    <property type="entry name" value="NAD(P)-binding Rossmann-like Domain"/>
    <property type="match status" value="4"/>
</dbReference>
<keyword evidence="1" id="KW-0596">Phosphopantetheine</keyword>
<feature type="domain" description="PKS/mFAS DH" evidence="9">
    <location>
        <begin position="6036"/>
        <end position="6320"/>
    </location>
</feature>
<feature type="domain" description="PKS/mFAS DH" evidence="9">
    <location>
        <begin position="4261"/>
        <end position="4546"/>
    </location>
</feature>
<dbReference type="Gene3D" id="1.10.1200.10">
    <property type="entry name" value="ACP-like"/>
    <property type="match status" value="4"/>
</dbReference>
<dbReference type="GO" id="GO:0006633">
    <property type="term" value="P:fatty acid biosynthetic process"/>
    <property type="evidence" value="ECO:0007669"/>
    <property type="project" value="InterPro"/>
</dbReference>
<name>A0A4P2QIN5_SORCE</name>
<dbReference type="EMBL" id="CP012672">
    <property type="protein sequence ID" value="AUX29755.1"/>
    <property type="molecule type" value="Genomic_DNA"/>
</dbReference>
<comment type="function">
    <text evidence="4">Involved in production of the polyketide antibiotic thailandamide.</text>
</comment>
<dbReference type="SMART" id="SM00822">
    <property type="entry name" value="PKS_KR"/>
    <property type="match status" value="4"/>
</dbReference>
<feature type="domain" description="Carrier" evidence="7">
    <location>
        <begin position="5044"/>
        <end position="5119"/>
    </location>
</feature>
<keyword evidence="2" id="KW-0597">Phosphoprotein</keyword>
<dbReference type="PROSITE" id="PS00606">
    <property type="entry name" value="KS3_1"/>
    <property type="match status" value="4"/>
</dbReference>
<dbReference type="FunFam" id="3.40.366.10:FF:000002">
    <property type="entry name" value="Probable polyketide synthase 2"/>
    <property type="match status" value="4"/>
</dbReference>
<feature type="active site" description="Proton acceptor; for dehydratase activity" evidence="5">
    <location>
        <position position="6068"/>
    </location>
</feature>
<feature type="active site" description="Proton donor; for dehydratase activity" evidence="5">
    <location>
        <position position="6237"/>
    </location>
</feature>
<feature type="region of interest" description="Disordered" evidence="6">
    <location>
        <begin position="6939"/>
        <end position="6979"/>
    </location>
</feature>
<evidence type="ECO:0000259" key="9">
    <source>
        <dbReference type="PROSITE" id="PS52019"/>
    </source>
</evidence>
<dbReference type="PANTHER" id="PTHR43775">
    <property type="entry name" value="FATTY ACID SYNTHASE"/>
    <property type="match status" value="1"/>
</dbReference>
<dbReference type="InterPro" id="IPR006162">
    <property type="entry name" value="Ppantetheine_attach_site"/>
</dbReference>
<dbReference type="InterPro" id="IPR016039">
    <property type="entry name" value="Thiolase-like"/>
</dbReference>
<dbReference type="Gene3D" id="3.10.129.110">
    <property type="entry name" value="Polyketide synthase dehydratase"/>
    <property type="match status" value="3"/>
</dbReference>
<feature type="active site" description="Proton donor; for dehydratase activity" evidence="5">
    <location>
        <position position="1137"/>
    </location>
</feature>
<dbReference type="InterPro" id="IPR036736">
    <property type="entry name" value="ACP-like_sf"/>
</dbReference>
<dbReference type="SUPFAM" id="SSF51735">
    <property type="entry name" value="NAD(P)-binding Rossmann-fold domains"/>
    <property type="match status" value="8"/>
</dbReference>
<accession>A0A4P2QIN5</accession>
<keyword evidence="3" id="KW-0808">Transferase</keyword>
<feature type="active site" description="Proton acceptor; for dehydratase activity" evidence="5">
    <location>
        <position position="969"/>
    </location>
</feature>
<dbReference type="Pfam" id="PF08659">
    <property type="entry name" value="KR"/>
    <property type="match status" value="4"/>
</dbReference>
<dbReference type="InterPro" id="IPR049551">
    <property type="entry name" value="PKS_DH_C"/>
</dbReference>
<dbReference type="InterPro" id="IPR018201">
    <property type="entry name" value="Ketoacyl_synth_AS"/>
</dbReference>
<feature type="region of interest" description="C-terminal hotdog fold" evidence="5">
    <location>
        <begin position="1076"/>
        <end position="1220"/>
    </location>
</feature>
<evidence type="ECO:0000259" key="7">
    <source>
        <dbReference type="PROSITE" id="PS50075"/>
    </source>
</evidence>
<feature type="active site" description="Proton donor; for dehydratase activity" evidence="5">
    <location>
        <position position="4462"/>
    </location>
</feature>
<dbReference type="InterPro" id="IPR036291">
    <property type="entry name" value="NAD(P)-bd_dom_sf"/>
</dbReference>
<evidence type="ECO:0000256" key="4">
    <source>
        <dbReference type="ARBA" id="ARBA00054155"/>
    </source>
</evidence>
<dbReference type="InterPro" id="IPR016035">
    <property type="entry name" value="Acyl_Trfase/lysoPLipase"/>
</dbReference>
<dbReference type="InterPro" id="IPR049900">
    <property type="entry name" value="PKS_mFAS_DH"/>
</dbReference>
<dbReference type="InterPro" id="IPR020806">
    <property type="entry name" value="PKS_PP-bd"/>
</dbReference>
<dbReference type="SUPFAM" id="SSF55048">
    <property type="entry name" value="Probable ACP-binding domain of malonyl-CoA ACP transacylase"/>
    <property type="match status" value="4"/>
</dbReference>
<evidence type="ECO:0000313" key="10">
    <source>
        <dbReference type="EMBL" id="AUX29755.1"/>
    </source>
</evidence>
<feature type="domain" description="Ketosynthase family 3 (KS3)" evidence="8">
    <location>
        <begin position="3358"/>
        <end position="3784"/>
    </location>
</feature>
<feature type="region of interest" description="C-terminal hotdog fold" evidence="5">
    <location>
        <begin position="6176"/>
        <end position="6320"/>
    </location>
</feature>
<dbReference type="Pfam" id="PF00109">
    <property type="entry name" value="ketoacyl-synt"/>
    <property type="match status" value="4"/>
</dbReference>
<dbReference type="Gene3D" id="3.40.47.10">
    <property type="match status" value="4"/>
</dbReference>
<feature type="domain" description="Carrier" evidence="7">
    <location>
        <begin position="1716"/>
        <end position="1794"/>
    </location>
</feature>
<dbReference type="GO" id="GO:0031177">
    <property type="term" value="F:phosphopantetheine binding"/>
    <property type="evidence" value="ECO:0007669"/>
    <property type="project" value="InterPro"/>
</dbReference>
<evidence type="ECO:0000256" key="6">
    <source>
        <dbReference type="SAM" id="MobiDB-lite"/>
    </source>
</evidence>
<dbReference type="NCBIfam" id="NF045894">
    <property type="entry name" value="PKS_plus_SDR"/>
    <property type="match status" value="1"/>
</dbReference>
<dbReference type="Pfam" id="PF21089">
    <property type="entry name" value="PKS_DH_N"/>
    <property type="match status" value="3"/>
</dbReference>
<dbReference type="InterPro" id="IPR016036">
    <property type="entry name" value="Malonyl_transacylase_ACP-bd"/>
</dbReference>
<dbReference type="SMART" id="SM00826">
    <property type="entry name" value="PKS_DH"/>
    <property type="match status" value="3"/>
</dbReference>
<dbReference type="PROSITE" id="PS52019">
    <property type="entry name" value="PKS_MFAS_DH"/>
    <property type="match status" value="3"/>
</dbReference>
<dbReference type="InterPro" id="IPR032821">
    <property type="entry name" value="PKS_assoc"/>
</dbReference>
<dbReference type="Pfam" id="PF22953">
    <property type="entry name" value="SpnB_Rossmann"/>
    <property type="match status" value="3"/>
</dbReference>
<organism evidence="10 11">
    <name type="scientific">Sorangium cellulosum</name>
    <name type="common">Polyangium cellulosum</name>
    <dbReference type="NCBI Taxonomy" id="56"/>
    <lineage>
        <taxon>Bacteria</taxon>
        <taxon>Pseudomonadati</taxon>
        <taxon>Myxococcota</taxon>
        <taxon>Polyangia</taxon>
        <taxon>Polyangiales</taxon>
        <taxon>Polyangiaceae</taxon>
        <taxon>Sorangium</taxon>
    </lineage>
</organism>
<dbReference type="PROSITE" id="PS52004">
    <property type="entry name" value="KS3_2"/>
    <property type="match status" value="4"/>
</dbReference>
<feature type="domain" description="Ketosynthase family 3 (KS3)" evidence="8">
    <location>
        <begin position="1814"/>
        <end position="2238"/>
    </location>
</feature>
<dbReference type="InterPro" id="IPR042104">
    <property type="entry name" value="PKS_dehydratase_sf"/>
</dbReference>
<feature type="region of interest" description="N-terminal hotdog fold" evidence="5">
    <location>
        <begin position="937"/>
        <end position="1061"/>
    </location>
</feature>
<dbReference type="SUPFAM" id="SSF53901">
    <property type="entry name" value="Thiolase-like"/>
    <property type="match status" value="4"/>
</dbReference>
<feature type="region of interest" description="N-terminal hotdog fold" evidence="5">
    <location>
        <begin position="6036"/>
        <end position="6161"/>
    </location>
</feature>
<dbReference type="Gene3D" id="3.40.366.10">
    <property type="entry name" value="Malonyl-Coenzyme A Acyl Carrier Protein, domain 2"/>
    <property type="match status" value="4"/>
</dbReference>
<dbReference type="SMART" id="SM00825">
    <property type="entry name" value="PKS_KS"/>
    <property type="match status" value="4"/>
</dbReference>
<feature type="compositionally biased region" description="Basic and acidic residues" evidence="6">
    <location>
        <begin position="6939"/>
        <end position="6954"/>
    </location>
</feature>
<proteinExistence type="predicted"/>
<dbReference type="FunFam" id="3.40.47.10:FF:000019">
    <property type="entry name" value="Polyketide synthase type I"/>
    <property type="match status" value="4"/>
</dbReference>
<dbReference type="SMART" id="SM00823">
    <property type="entry name" value="PKS_PP"/>
    <property type="match status" value="4"/>
</dbReference>
<dbReference type="InterPro" id="IPR014030">
    <property type="entry name" value="Ketoacyl_synth_N"/>
</dbReference>
<feature type="region of interest" description="C-terminal hotdog fold" evidence="5">
    <location>
        <begin position="4401"/>
        <end position="4546"/>
    </location>
</feature>
<dbReference type="Pfam" id="PF00550">
    <property type="entry name" value="PP-binding"/>
    <property type="match status" value="4"/>
</dbReference>
<dbReference type="InterPro" id="IPR050091">
    <property type="entry name" value="PKS_NRPS_Biosynth_Enz"/>
</dbReference>
<feature type="domain" description="PKS/mFAS DH" evidence="9">
    <location>
        <begin position="937"/>
        <end position="1220"/>
    </location>
</feature>
<dbReference type="Pfam" id="PF00698">
    <property type="entry name" value="Acyl_transf_1"/>
    <property type="match status" value="4"/>
</dbReference>
<dbReference type="Gene3D" id="3.30.70.3290">
    <property type="match status" value="4"/>
</dbReference>
<dbReference type="CDD" id="cd08956">
    <property type="entry name" value="KR_3_FAS_SDR_x"/>
    <property type="match status" value="3"/>
</dbReference>
<dbReference type="InterPro" id="IPR009081">
    <property type="entry name" value="PP-bd_ACP"/>
</dbReference>
<gene>
    <name evidence="10" type="ORF">SOCE836_018480</name>
</gene>
<dbReference type="CDD" id="cd08952">
    <property type="entry name" value="KR_1_SDR_x"/>
    <property type="match status" value="1"/>
</dbReference>
<feature type="domain" description="Ketosynthase family 3 (KS3)" evidence="8">
    <location>
        <begin position="5137"/>
        <end position="5561"/>
    </location>
</feature>
<dbReference type="InterPro" id="IPR014043">
    <property type="entry name" value="Acyl_transferase_dom"/>
</dbReference>
<dbReference type="InterPro" id="IPR020807">
    <property type="entry name" value="PKS_DH"/>
</dbReference>
<dbReference type="FunFam" id="1.10.1200.10:FF:000007">
    <property type="entry name" value="Probable polyketide synthase pks17"/>
    <property type="match status" value="3"/>
</dbReference>
<dbReference type="Pfam" id="PF14765">
    <property type="entry name" value="PS-DH"/>
    <property type="match status" value="3"/>
</dbReference>
<evidence type="ECO:0000256" key="1">
    <source>
        <dbReference type="ARBA" id="ARBA00022450"/>
    </source>
</evidence>
<dbReference type="InterPro" id="IPR013968">
    <property type="entry name" value="PKS_KR"/>
</dbReference>
<dbReference type="SMART" id="SM00827">
    <property type="entry name" value="PKS_AT"/>
    <property type="match status" value="4"/>
</dbReference>
<dbReference type="InterPro" id="IPR049552">
    <property type="entry name" value="PKS_DH_N"/>
</dbReference>
<dbReference type="SUPFAM" id="SSF52151">
    <property type="entry name" value="FabD/lysophospholipase-like"/>
    <property type="match status" value="4"/>
</dbReference>
<evidence type="ECO:0000313" key="11">
    <source>
        <dbReference type="Proteomes" id="UP000295497"/>
    </source>
</evidence>
<dbReference type="InterPro" id="IPR014031">
    <property type="entry name" value="Ketoacyl_synth_C"/>
</dbReference>